<reference evidence="2" key="1">
    <citation type="journal article" date="2022" name="bioRxiv">
        <title>Sequencing and chromosome-scale assembly of the giantPleurodeles waltlgenome.</title>
        <authorList>
            <person name="Brown T."/>
            <person name="Elewa A."/>
            <person name="Iarovenko S."/>
            <person name="Subramanian E."/>
            <person name="Araus A.J."/>
            <person name="Petzold A."/>
            <person name="Susuki M."/>
            <person name="Suzuki K.-i.T."/>
            <person name="Hayashi T."/>
            <person name="Toyoda A."/>
            <person name="Oliveira C."/>
            <person name="Osipova E."/>
            <person name="Leigh N.D."/>
            <person name="Simon A."/>
            <person name="Yun M.H."/>
        </authorList>
    </citation>
    <scope>NUCLEOTIDE SEQUENCE</scope>
    <source>
        <strain evidence="2">20211129_DDA</strain>
        <tissue evidence="2">Liver</tissue>
    </source>
</reference>
<feature type="region of interest" description="Disordered" evidence="1">
    <location>
        <begin position="113"/>
        <end position="132"/>
    </location>
</feature>
<organism evidence="2 3">
    <name type="scientific">Pleurodeles waltl</name>
    <name type="common">Iberian ribbed newt</name>
    <dbReference type="NCBI Taxonomy" id="8319"/>
    <lineage>
        <taxon>Eukaryota</taxon>
        <taxon>Metazoa</taxon>
        <taxon>Chordata</taxon>
        <taxon>Craniata</taxon>
        <taxon>Vertebrata</taxon>
        <taxon>Euteleostomi</taxon>
        <taxon>Amphibia</taxon>
        <taxon>Batrachia</taxon>
        <taxon>Caudata</taxon>
        <taxon>Salamandroidea</taxon>
        <taxon>Salamandridae</taxon>
        <taxon>Pleurodelinae</taxon>
        <taxon>Pleurodeles</taxon>
    </lineage>
</organism>
<gene>
    <name evidence="2" type="ORF">NDU88_003945</name>
</gene>
<evidence type="ECO:0000313" key="2">
    <source>
        <dbReference type="EMBL" id="KAJ1187166.1"/>
    </source>
</evidence>
<accession>A0AAV7UFS9</accession>
<feature type="region of interest" description="Disordered" evidence="1">
    <location>
        <begin position="141"/>
        <end position="184"/>
    </location>
</feature>
<proteinExistence type="predicted"/>
<comment type="caution">
    <text evidence="2">The sequence shown here is derived from an EMBL/GenBank/DDBJ whole genome shotgun (WGS) entry which is preliminary data.</text>
</comment>
<feature type="region of interest" description="Disordered" evidence="1">
    <location>
        <begin position="46"/>
        <end position="83"/>
    </location>
</feature>
<dbReference type="AlphaFoldDB" id="A0AAV7UFS9"/>
<sequence length="201" mass="21471">MRPQPRASCDRPAGNAPRVRRISFVLLTSGSYSEFHGCPTNLVRSHEHRLASPPPTLDHRAAKSRSRGAPSSTAVHRRSLLARSVRGQYRSPLDSVSSGPNRIFHFHSPFTATSQLRSSSGDRPSGPQGLLCTSYLGPLLRVPRQSGPAHPEPQAPPSLATSSGSPSREYVVTGSSELLSHSSPASVGAFNTRLIPIPTGL</sequence>
<name>A0AAV7UFS9_PLEWA</name>
<keyword evidence="3" id="KW-1185">Reference proteome</keyword>
<protein>
    <submittedName>
        <fullName evidence="2">Uncharacterized protein</fullName>
    </submittedName>
</protein>
<evidence type="ECO:0000313" key="3">
    <source>
        <dbReference type="Proteomes" id="UP001066276"/>
    </source>
</evidence>
<dbReference type="Proteomes" id="UP001066276">
    <property type="component" value="Chromosome 3_1"/>
</dbReference>
<dbReference type="EMBL" id="JANPWB010000005">
    <property type="protein sequence ID" value="KAJ1187166.1"/>
    <property type="molecule type" value="Genomic_DNA"/>
</dbReference>
<feature type="compositionally biased region" description="Low complexity" evidence="1">
    <location>
        <begin position="175"/>
        <end position="184"/>
    </location>
</feature>
<feature type="compositionally biased region" description="Polar residues" evidence="1">
    <location>
        <begin position="113"/>
        <end position="122"/>
    </location>
</feature>
<evidence type="ECO:0000256" key="1">
    <source>
        <dbReference type="SAM" id="MobiDB-lite"/>
    </source>
</evidence>